<evidence type="ECO:0000313" key="12">
    <source>
        <dbReference type="EMBL" id="CUG41217.1"/>
    </source>
</evidence>
<evidence type="ECO:0000256" key="6">
    <source>
        <dbReference type="ARBA" id="ARBA00022989"/>
    </source>
</evidence>
<dbReference type="InterPro" id="IPR044746">
    <property type="entry name" value="ABCC_6TM_D1"/>
</dbReference>
<dbReference type="InterPro" id="IPR050173">
    <property type="entry name" value="ABC_transporter_C-like"/>
</dbReference>
<feature type="transmembrane region" description="Helical" evidence="9">
    <location>
        <begin position="528"/>
        <end position="553"/>
    </location>
</feature>
<name>A0A0S4IXH5_BODSA</name>
<accession>A0A0S4IXH5</accession>
<dbReference type="GO" id="GO:0016020">
    <property type="term" value="C:membrane"/>
    <property type="evidence" value="ECO:0007669"/>
    <property type="project" value="UniProtKB-SubCell"/>
</dbReference>
<dbReference type="VEuPathDB" id="TriTrypDB:BSAL_31155"/>
<keyword evidence="2" id="KW-0813">Transport</keyword>
<dbReference type="InterPro" id="IPR011527">
    <property type="entry name" value="ABC1_TM_dom"/>
</dbReference>
<evidence type="ECO:0000256" key="5">
    <source>
        <dbReference type="ARBA" id="ARBA00022840"/>
    </source>
</evidence>
<keyword evidence="4" id="KW-0547">Nucleotide-binding</keyword>
<sequence>MSKQPTSINNEEGSSAPTFLSQGFLSQQGGDGDSLSLGDSLYAADRFDLAKRLLDASTRSVKDSLSGAQQASHIWGSAEPQYTPGTEDHASLISRFTYHWIGDFIYQAAREEITAATLPPATRNARTWNTGLAMSKEIHSQLHERRKWNVLCNAVVVGLLRDRGGGAEQQNSRRVGVLRWVGYLQCSRRYKADRLVAGVEWYSPIDDAQHNNSNQQQDVNNMIEAEIEFHNDGSVGGERLFYCRTLPAPITPLAPTEVPSVPATNPSPPAAGAGEAASTPLRYPPPQKRQTTVTALGPSTLWKCWSCCSPVIPYGKPFTRPLGLGPQKSAIGLEVNRHDTVNGCKDAMLQLMSHPQAVEDNMIRTDDKCAKISSKYGWRAIPPKRPSTFMAMLRVHFGILIVQFPFKIVADCMNYAYPLLLEYLVVFLTDDDPSLSLGIGLLVMVLGFNLIQTACAQKYYDLSIQSGLVVRSSFLGYIFEKCFSISQKSLAHPEMGVGRIVNMVSTDVERANDFCWYAIYLWSNPQQLIVAIALLYRLVGWCALTGIVALVVTMPVQGWMARKQQQLRIGLSKLTDKRVKVTTEMLSGMRIVKFMAWEHEFIERIQNVRREELLILKDIQFYRILTALINVAAPAVVIATVLVLYHVTGHKLTARVVFPTISLLNMLRLPFMMLPFVFTAFVQLFVALNRITKFVECDEDSVAQLKDSHLWRDAADDDEDDDEKETIAGSSQTLCSYAVVFEDASLAAYVPSKLPVLLGGIGAAEEGRLRAISKKLKDSCACMVCRREKRQKEDSSRHASDRNSKRYDNNSERRPLLTDNKTAASSATFLSTTSATTTTTNFGATANAQSSNYLSATTFSTRFVPRDDERHAKVAPSTSSPQSPTASEQSKKKKKPGKAPDDIYELTQKVLLRNVSLKIPKGKLTIVVGPTGSGKSTLLEAMIGQFDVISGNLYAPMSKKGDSGSGGTSAMAYAPQQPWVMNATVKNNITFFSDYDATRFEKALRVCELEADVAMLVQGIDTEIGEKGVTLSGGQKARVGLARAVYADRDVYLLDDPLSALDAHVSAAIMDKCICGALGSTTRVLCTHQTHVLPQADHVVVLNEKGSICFQGTYDEYLDHPTASREMTTEVTMSPLTQSTHPPPAAAVAASGSEGSAAQGSTKWPDTLNEDASEDDDDDEADDAVLLASNSDRIDDDGEGKKESDDKKKPEDKVDKGALMSVEEKAVGSVPMATYWRYLNAAGGVSVLVLLMFVFAFTEVLIVSSSVWLSIWSEESYGLSQSTYLYVFLGCVGASILCSPLRFLVAYNAMRLASLNLHQSVLYSIASAPMAFFDTTPLGRIINRFSRDIDMCDNTLQMSFIFMLQTIFSATSTTCVMIVSQPFALIALVPCSVIYYRLMLFYNSANRAVRRIASVIKSPMVALLNETLTGSRTIRAYGADRAMMKEAIARLDTVYAAGYMQNISNRWLGTRIEVLGNLIITTIAAFAIFGKLYHFGPSNVGLISLGFTMALSVTQVLNWIVRQVAAVEADMNSVERLVFYTDDVPREDLPELISRIHLRQTNLGPPCRSKGIQCDRLGEDKAAAAAALTDANQNLLAVREESVASIGGQQREREVVMSYRNVAMRYRKGLPLVLNGLSFDVHAGEKIGVVGRTGSGKSSLLLTFLRIVECEGFLPPSSASAAAAEGGDDSSSSSSSNFAMTVLGRPMRDYELHDLRRLFAMIPQDPLLFDGTVRTNLDPFEECTDEEIHDALAKVGMQQRLANDGQLNSVVLEQGSNFSVGQRQLLCLARALLRRGSRFVLMDEATANIDPGLDRLIQNTVKTALAKHTVITIAHRLHTVLEYETILVLDKGKVAESGRPWVLAKDKKSILRNMIASHGPEVEKKLMKLVERSRRHHEKKGI</sequence>
<keyword evidence="7 9" id="KW-0472">Membrane</keyword>
<feature type="transmembrane region" description="Helical" evidence="9">
    <location>
        <begin position="1500"/>
        <end position="1521"/>
    </location>
</feature>
<keyword evidence="3 9" id="KW-0812">Transmembrane</keyword>
<feature type="transmembrane region" description="Helical" evidence="9">
    <location>
        <begin position="667"/>
        <end position="688"/>
    </location>
</feature>
<feature type="transmembrane region" description="Helical" evidence="9">
    <location>
        <begin position="1474"/>
        <end position="1494"/>
    </location>
</feature>
<feature type="compositionally biased region" description="Basic and acidic residues" evidence="8">
    <location>
        <begin position="791"/>
        <end position="816"/>
    </location>
</feature>
<dbReference type="CDD" id="cd03244">
    <property type="entry name" value="ABCC_MRP_domain2"/>
    <property type="match status" value="1"/>
</dbReference>
<dbReference type="PANTHER" id="PTHR24223:SF415">
    <property type="entry name" value="FI20190P1"/>
    <property type="match status" value="1"/>
</dbReference>
<dbReference type="FunFam" id="1.20.1560.10:FF:000010">
    <property type="entry name" value="Multidrug resistance-associated ABC transporter"/>
    <property type="match status" value="1"/>
</dbReference>
<dbReference type="CDD" id="cd18580">
    <property type="entry name" value="ABC_6TM_ABCC_D2"/>
    <property type="match status" value="1"/>
</dbReference>
<keyword evidence="13" id="KW-1185">Reference proteome</keyword>
<evidence type="ECO:0000259" key="10">
    <source>
        <dbReference type="PROSITE" id="PS50893"/>
    </source>
</evidence>
<feature type="compositionally biased region" description="Low complexity" evidence="8">
    <location>
        <begin position="1146"/>
        <end position="1161"/>
    </location>
</feature>
<dbReference type="InterPro" id="IPR003439">
    <property type="entry name" value="ABC_transporter-like_ATP-bd"/>
</dbReference>
<reference evidence="13" key="1">
    <citation type="submission" date="2015-09" db="EMBL/GenBank/DDBJ databases">
        <authorList>
            <consortium name="Pathogen Informatics"/>
        </authorList>
    </citation>
    <scope>NUCLEOTIDE SEQUENCE [LARGE SCALE GENOMIC DNA]</scope>
    <source>
        <strain evidence="13">Lake Konstanz</strain>
    </source>
</reference>
<dbReference type="InterPro" id="IPR017871">
    <property type="entry name" value="ABC_transporter-like_CS"/>
</dbReference>
<dbReference type="Proteomes" id="UP000051952">
    <property type="component" value="Unassembled WGS sequence"/>
</dbReference>
<proteinExistence type="predicted"/>
<dbReference type="SUPFAM" id="SSF90123">
    <property type="entry name" value="ABC transporter transmembrane region"/>
    <property type="match status" value="2"/>
</dbReference>
<dbReference type="SUPFAM" id="SSF52540">
    <property type="entry name" value="P-loop containing nucleoside triphosphate hydrolases"/>
    <property type="match status" value="2"/>
</dbReference>
<dbReference type="PROSITE" id="PS50893">
    <property type="entry name" value="ABC_TRANSPORTER_2"/>
    <property type="match status" value="2"/>
</dbReference>
<dbReference type="GO" id="GO:0005524">
    <property type="term" value="F:ATP binding"/>
    <property type="evidence" value="ECO:0007669"/>
    <property type="project" value="UniProtKB-KW"/>
</dbReference>
<feature type="domain" description="ABC transmembrane type-1" evidence="11">
    <location>
        <begin position="406"/>
        <end position="683"/>
    </location>
</feature>
<dbReference type="SMART" id="SM00382">
    <property type="entry name" value="AAA"/>
    <property type="match status" value="2"/>
</dbReference>
<dbReference type="Pfam" id="PF00664">
    <property type="entry name" value="ABC_membrane"/>
    <property type="match status" value="2"/>
</dbReference>
<evidence type="ECO:0000313" key="13">
    <source>
        <dbReference type="Proteomes" id="UP000051952"/>
    </source>
</evidence>
<feature type="transmembrane region" description="Helical" evidence="9">
    <location>
        <begin position="1283"/>
        <end position="1305"/>
    </location>
</feature>
<evidence type="ECO:0000256" key="1">
    <source>
        <dbReference type="ARBA" id="ARBA00004141"/>
    </source>
</evidence>
<dbReference type="Gene3D" id="1.20.1560.10">
    <property type="entry name" value="ABC transporter type 1, transmembrane domain"/>
    <property type="match status" value="2"/>
</dbReference>
<evidence type="ECO:0000259" key="11">
    <source>
        <dbReference type="PROSITE" id="PS50929"/>
    </source>
</evidence>
<feature type="transmembrane region" description="Helical" evidence="9">
    <location>
        <begin position="624"/>
        <end position="647"/>
    </location>
</feature>
<dbReference type="InterPro" id="IPR027417">
    <property type="entry name" value="P-loop_NTPase"/>
</dbReference>
<dbReference type="FunFam" id="3.40.50.300:FF:000997">
    <property type="entry name" value="Multidrug resistance-associated protein 1"/>
    <property type="match status" value="1"/>
</dbReference>
<feature type="region of interest" description="Disordered" evidence="8">
    <location>
        <begin position="864"/>
        <end position="900"/>
    </location>
</feature>
<feature type="region of interest" description="Disordered" evidence="8">
    <location>
        <begin position="791"/>
        <end position="823"/>
    </location>
</feature>
<feature type="region of interest" description="Disordered" evidence="8">
    <location>
        <begin position="1129"/>
        <end position="1216"/>
    </location>
</feature>
<organism evidence="12 13">
    <name type="scientific">Bodo saltans</name>
    <name type="common">Flagellated protozoan</name>
    <dbReference type="NCBI Taxonomy" id="75058"/>
    <lineage>
        <taxon>Eukaryota</taxon>
        <taxon>Discoba</taxon>
        <taxon>Euglenozoa</taxon>
        <taxon>Kinetoplastea</taxon>
        <taxon>Metakinetoplastina</taxon>
        <taxon>Eubodonida</taxon>
        <taxon>Bodonidae</taxon>
        <taxon>Bodo</taxon>
    </lineage>
</organism>
<feature type="region of interest" description="Disordered" evidence="8">
    <location>
        <begin position="1"/>
        <end position="23"/>
    </location>
</feature>
<evidence type="ECO:0000256" key="7">
    <source>
        <dbReference type="ARBA" id="ARBA00023136"/>
    </source>
</evidence>
<feature type="compositionally biased region" description="Low complexity" evidence="8">
    <location>
        <begin position="270"/>
        <end position="280"/>
    </location>
</feature>
<dbReference type="InterPro" id="IPR036640">
    <property type="entry name" value="ABC1_TM_sf"/>
</dbReference>
<feature type="compositionally biased region" description="Low complexity" evidence="8">
    <location>
        <begin position="875"/>
        <end position="888"/>
    </location>
</feature>
<feature type="region of interest" description="Disordered" evidence="8">
    <location>
        <begin position="257"/>
        <end position="292"/>
    </location>
</feature>
<dbReference type="GO" id="GO:0140359">
    <property type="term" value="F:ABC-type transporter activity"/>
    <property type="evidence" value="ECO:0007669"/>
    <property type="project" value="InterPro"/>
</dbReference>
<evidence type="ECO:0000256" key="4">
    <source>
        <dbReference type="ARBA" id="ARBA00022741"/>
    </source>
</evidence>
<evidence type="ECO:0000256" key="9">
    <source>
        <dbReference type="SAM" id="Phobius"/>
    </source>
</evidence>
<comment type="subcellular location">
    <subcellularLocation>
        <location evidence="1">Membrane</location>
        <topology evidence="1">Multi-pass membrane protein</topology>
    </subcellularLocation>
</comment>
<evidence type="ECO:0000256" key="3">
    <source>
        <dbReference type="ARBA" id="ARBA00022692"/>
    </source>
</evidence>
<feature type="transmembrane region" description="Helical" evidence="9">
    <location>
        <begin position="1385"/>
        <end position="1402"/>
    </location>
</feature>
<dbReference type="CDD" id="cd18579">
    <property type="entry name" value="ABC_6TM_ABCC_D1"/>
    <property type="match status" value="1"/>
</dbReference>
<feature type="compositionally biased region" description="Basic and acidic residues" evidence="8">
    <location>
        <begin position="1199"/>
        <end position="1216"/>
    </location>
</feature>
<protein>
    <submittedName>
        <fullName evidence="12">ABC transporter, putative</fullName>
    </submittedName>
</protein>
<feature type="transmembrane region" description="Helical" evidence="9">
    <location>
        <begin position="1360"/>
        <end position="1379"/>
    </location>
</feature>
<dbReference type="Pfam" id="PF00005">
    <property type="entry name" value="ABC_tran"/>
    <property type="match status" value="2"/>
</dbReference>
<dbReference type="PROSITE" id="PS50929">
    <property type="entry name" value="ABC_TM1F"/>
    <property type="match status" value="2"/>
</dbReference>
<gene>
    <name evidence="12" type="ORF">BSAL_79035</name>
</gene>
<dbReference type="PANTHER" id="PTHR24223">
    <property type="entry name" value="ATP-BINDING CASSETTE SUB-FAMILY C"/>
    <property type="match status" value="1"/>
</dbReference>
<dbReference type="InterPro" id="IPR044726">
    <property type="entry name" value="ABCC_6TM_D2"/>
</dbReference>
<dbReference type="InterPro" id="IPR003593">
    <property type="entry name" value="AAA+_ATPase"/>
</dbReference>
<dbReference type="OMA" id="CFETGMR"/>
<keyword evidence="6 9" id="KW-1133">Transmembrane helix</keyword>
<feature type="transmembrane region" description="Helical" evidence="9">
    <location>
        <begin position="437"/>
        <end position="456"/>
    </location>
</feature>
<evidence type="ECO:0000256" key="8">
    <source>
        <dbReference type="SAM" id="MobiDB-lite"/>
    </source>
</evidence>
<feature type="transmembrane region" description="Helical" evidence="9">
    <location>
        <begin position="1247"/>
        <end position="1271"/>
    </location>
</feature>
<evidence type="ECO:0000256" key="2">
    <source>
        <dbReference type="ARBA" id="ARBA00022448"/>
    </source>
</evidence>
<feature type="compositionally biased region" description="Polar residues" evidence="8">
    <location>
        <begin position="1129"/>
        <end position="1140"/>
    </location>
</feature>
<feature type="domain" description="ABC transmembrane type-1" evidence="11">
    <location>
        <begin position="1239"/>
        <end position="1529"/>
    </location>
</feature>
<dbReference type="OrthoDB" id="6500128at2759"/>
<dbReference type="GO" id="GO:0016887">
    <property type="term" value="F:ATP hydrolysis activity"/>
    <property type="evidence" value="ECO:0007669"/>
    <property type="project" value="InterPro"/>
</dbReference>
<dbReference type="EMBL" id="CYKH01000795">
    <property type="protein sequence ID" value="CUG41217.1"/>
    <property type="molecule type" value="Genomic_DNA"/>
</dbReference>
<feature type="domain" description="ABC transporter" evidence="10">
    <location>
        <begin position="1617"/>
        <end position="1876"/>
    </location>
</feature>
<feature type="compositionally biased region" description="Acidic residues" evidence="8">
    <location>
        <begin position="1168"/>
        <end position="1183"/>
    </location>
</feature>
<dbReference type="VEuPathDB" id="TriTrypDB:BSAL_71860"/>
<feature type="domain" description="ABC transporter" evidence="10">
    <location>
        <begin position="897"/>
        <end position="1130"/>
    </location>
</feature>
<dbReference type="FunFam" id="1.20.1560.10:FF:000082">
    <property type="entry name" value="ABC transporter, multidrug resistance associated protein"/>
    <property type="match status" value="1"/>
</dbReference>
<keyword evidence="5" id="KW-0067">ATP-binding</keyword>
<feature type="transmembrane region" description="Helical" evidence="9">
    <location>
        <begin position="395"/>
        <end position="417"/>
    </location>
</feature>
<dbReference type="CDD" id="cd03250">
    <property type="entry name" value="ABCC_MRP_domain1"/>
    <property type="match status" value="1"/>
</dbReference>
<dbReference type="Gene3D" id="3.40.50.300">
    <property type="entry name" value="P-loop containing nucleotide triphosphate hydrolases"/>
    <property type="match status" value="2"/>
</dbReference>
<dbReference type="PROSITE" id="PS00211">
    <property type="entry name" value="ABC_TRANSPORTER_1"/>
    <property type="match status" value="2"/>
</dbReference>